<organism evidence="2 3">
    <name type="scientific">Rhamnusium bicolor</name>
    <dbReference type="NCBI Taxonomy" id="1586634"/>
    <lineage>
        <taxon>Eukaryota</taxon>
        <taxon>Metazoa</taxon>
        <taxon>Ecdysozoa</taxon>
        <taxon>Arthropoda</taxon>
        <taxon>Hexapoda</taxon>
        <taxon>Insecta</taxon>
        <taxon>Pterygota</taxon>
        <taxon>Neoptera</taxon>
        <taxon>Endopterygota</taxon>
        <taxon>Coleoptera</taxon>
        <taxon>Polyphaga</taxon>
        <taxon>Cucujiformia</taxon>
        <taxon>Chrysomeloidea</taxon>
        <taxon>Cerambycidae</taxon>
        <taxon>Lepturinae</taxon>
        <taxon>Rhagiini</taxon>
        <taxon>Rhamnusium</taxon>
    </lineage>
</organism>
<dbReference type="Pfam" id="PF12213">
    <property type="entry name" value="Dpoe2NT"/>
    <property type="match status" value="1"/>
</dbReference>
<sequence>MALNDILKKKLHNALKLSGFNMRREFCAIIIDTFLEEGVQLDKSENFERVVKDLCNSLENQCLSEKSIEREHVNRAIEVCLHSGYDRHETVFNVISAFDFPKLLYNPDRKMYFADTNKSKMLSDADIKAKMFLERYSTILQRTKRNFLQKISDREEDRLKLQTVDYLLTLSYMTLDRTLILGSLLQLSEGKYYLEDPTGIVELDLTHAKYHGGFFVENCFVLVNGYYEDKILHVSTIVLPPGEEYKNS</sequence>
<feature type="domain" description="DNA polymerase epsilon subunit B N-terminal" evidence="1">
    <location>
        <begin position="6"/>
        <end position="80"/>
    </location>
</feature>
<evidence type="ECO:0000313" key="2">
    <source>
        <dbReference type="EMBL" id="KAJ8941358.1"/>
    </source>
</evidence>
<dbReference type="InterPro" id="IPR016266">
    <property type="entry name" value="POLE2"/>
</dbReference>
<accession>A0AAV8XSY5</accession>
<dbReference type="PANTHER" id="PTHR12708">
    <property type="entry name" value="DNA POLYMERASE EPSILON SUBUNIT B"/>
    <property type="match status" value="1"/>
</dbReference>
<reference evidence="2" key="1">
    <citation type="journal article" date="2023" name="Insect Mol. Biol.">
        <title>Genome sequencing provides insights into the evolution of gene families encoding plant cell wall-degrading enzymes in longhorned beetles.</title>
        <authorList>
            <person name="Shin N.R."/>
            <person name="Okamura Y."/>
            <person name="Kirsch R."/>
            <person name="Pauchet Y."/>
        </authorList>
    </citation>
    <scope>NUCLEOTIDE SEQUENCE</scope>
    <source>
        <strain evidence="2">RBIC_L_NR</strain>
    </source>
</reference>
<dbReference type="AlphaFoldDB" id="A0AAV8XSY5"/>
<gene>
    <name evidence="2" type="ORF">NQ314_010421</name>
</gene>
<dbReference type="GO" id="GO:0003677">
    <property type="term" value="F:DNA binding"/>
    <property type="evidence" value="ECO:0007669"/>
    <property type="project" value="InterPro"/>
</dbReference>
<dbReference type="GO" id="GO:0042276">
    <property type="term" value="P:error-prone translesion synthesis"/>
    <property type="evidence" value="ECO:0007669"/>
    <property type="project" value="TreeGrafter"/>
</dbReference>
<comment type="caution">
    <text evidence="2">The sequence shown here is derived from an EMBL/GenBank/DDBJ whole genome shotgun (WGS) entry which is preliminary data.</text>
</comment>
<dbReference type="GO" id="GO:0008622">
    <property type="term" value="C:epsilon DNA polymerase complex"/>
    <property type="evidence" value="ECO:0007669"/>
    <property type="project" value="InterPro"/>
</dbReference>
<feature type="non-terminal residue" evidence="2">
    <location>
        <position position="248"/>
    </location>
</feature>
<keyword evidence="3" id="KW-1185">Reference proteome</keyword>
<dbReference type="GO" id="GO:0006261">
    <property type="term" value="P:DNA-templated DNA replication"/>
    <property type="evidence" value="ECO:0007669"/>
    <property type="project" value="InterPro"/>
</dbReference>
<dbReference type="PANTHER" id="PTHR12708:SF0">
    <property type="entry name" value="DNA POLYMERASE EPSILON SUBUNIT 2"/>
    <property type="match status" value="1"/>
</dbReference>
<dbReference type="EMBL" id="JANEYF010002880">
    <property type="protein sequence ID" value="KAJ8941358.1"/>
    <property type="molecule type" value="Genomic_DNA"/>
</dbReference>
<dbReference type="InterPro" id="IPR024639">
    <property type="entry name" value="DNA_pol_e_bsu_N"/>
</dbReference>
<dbReference type="Gene3D" id="1.10.8.60">
    <property type="match status" value="1"/>
</dbReference>
<evidence type="ECO:0000259" key="1">
    <source>
        <dbReference type="Pfam" id="PF12213"/>
    </source>
</evidence>
<protein>
    <recommendedName>
        <fullName evidence="1">DNA polymerase epsilon subunit B N-terminal domain-containing protein</fullName>
    </recommendedName>
</protein>
<proteinExistence type="predicted"/>
<dbReference type="Proteomes" id="UP001162156">
    <property type="component" value="Unassembled WGS sequence"/>
</dbReference>
<name>A0AAV8XSY5_9CUCU</name>
<evidence type="ECO:0000313" key="3">
    <source>
        <dbReference type="Proteomes" id="UP001162156"/>
    </source>
</evidence>